<dbReference type="PANTHER" id="PTHR33795:SF1">
    <property type="entry name" value="INSERTION ELEMENT IS150 PROTEIN INSJ"/>
    <property type="match status" value="1"/>
</dbReference>
<evidence type="ECO:0000259" key="3">
    <source>
        <dbReference type="Pfam" id="PF13518"/>
    </source>
</evidence>
<dbReference type="Gene3D" id="1.10.10.10">
    <property type="entry name" value="Winged helix-like DNA-binding domain superfamily/Winged helix DNA-binding domain"/>
    <property type="match status" value="2"/>
</dbReference>
<dbReference type="EMBL" id="JACHGH010000012">
    <property type="protein sequence ID" value="MBB6454813.1"/>
    <property type="molecule type" value="Genomic_DNA"/>
</dbReference>
<accession>A0A841Q921</accession>
<protein>
    <submittedName>
        <fullName evidence="4">Transposase-like protein</fullName>
    </submittedName>
</protein>
<gene>
    <name evidence="4" type="ORF">HNQ94_003302</name>
</gene>
<reference evidence="4 5" key="1">
    <citation type="submission" date="2020-08" db="EMBL/GenBank/DDBJ databases">
        <title>Genomic Encyclopedia of Type Strains, Phase IV (KMG-IV): sequencing the most valuable type-strain genomes for metagenomic binning, comparative biology and taxonomic classification.</title>
        <authorList>
            <person name="Goeker M."/>
        </authorList>
    </citation>
    <scope>NUCLEOTIDE SEQUENCE [LARGE SCALE GENOMIC DNA]</scope>
    <source>
        <strain evidence="4 5">DSM 19612</strain>
    </source>
</reference>
<feature type="domain" description="Insertion element IS150 protein InsJ-like helix-turn-helix" evidence="3">
    <location>
        <begin position="11"/>
        <end position="51"/>
    </location>
</feature>
<evidence type="ECO:0000256" key="2">
    <source>
        <dbReference type="SAM" id="MobiDB-lite"/>
    </source>
</evidence>
<dbReference type="Proteomes" id="UP000581688">
    <property type="component" value="Unassembled WGS sequence"/>
</dbReference>
<comment type="caution">
    <text evidence="4">The sequence shown here is derived from an EMBL/GenBank/DDBJ whole genome shotgun (WGS) entry which is preliminary data.</text>
</comment>
<dbReference type="InterPro" id="IPR009057">
    <property type="entry name" value="Homeodomain-like_sf"/>
</dbReference>
<evidence type="ECO:0000256" key="1">
    <source>
        <dbReference type="ARBA" id="ARBA00038232"/>
    </source>
</evidence>
<dbReference type="Pfam" id="PF13518">
    <property type="entry name" value="HTH_28"/>
    <property type="match status" value="2"/>
</dbReference>
<evidence type="ECO:0000313" key="4">
    <source>
        <dbReference type="EMBL" id="MBB6454813.1"/>
    </source>
</evidence>
<feature type="region of interest" description="Disordered" evidence="2">
    <location>
        <begin position="111"/>
        <end position="137"/>
    </location>
</feature>
<feature type="compositionally biased region" description="Basic and acidic residues" evidence="2">
    <location>
        <begin position="126"/>
        <end position="137"/>
    </location>
</feature>
<feature type="domain" description="Insertion element IS150 protein InsJ-like helix-turn-helix" evidence="3">
    <location>
        <begin position="63"/>
        <end position="111"/>
    </location>
</feature>
<dbReference type="PANTHER" id="PTHR33795">
    <property type="entry name" value="INSERTION ELEMENT IS150 PROTEIN INSJ"/>
    <property type="match status" value="1"/>
</dbReference>
<sequence>MGRFTSTEKHIAVQRYLKGNISYRDLAKEMGIDQSVLRYWVKLYEYHGNAAFIFPYTNYPLDFKLRVIKFLEETKHSLREASAIFHIPDYSMVRRWKKKWEMGGFDALKPTGERNPIMTTHNKNNTKKESPTTDSMEKMQKELEFLRMENAYLKKLNALVQNKEKSPKKTKRK</sequence>
<dbReference type="InterPro" id="IPR036388">
    <property type="entry name" value="WH-like_DNA-bd_sf"/>
</dbReference>
<dbReference type="SUPFAM" id="SSF46689">
    <property type="entry name" value="Homeodomain-like"/>
    <property type="match status" value="2"/>
</dbReference>
<organism evidence="4 5">
    <name type="scientific">Salirhabdus euzebyi</name>
    <dbReference type="NCBI Taxonomy" id="394506"/>
    <lineage>
        <taxon>Bacteria</taxon>
        <taxon>Bacillati</taxon>
        <taxon>Bacillota</taxon>
        <taxon>Bacilli</taxon>
        <taxon>Bacillales</taxon>
        <taxon>Bacillaceae</taxon>
        <taxon>Salirhabdus</taxon>
    </lineage>
</organism>
<dbReference type="InterPro" id="IPR052057">
    <property type="entry name" value="IS150/IS1296_orfA-like"/>
</dbReference>
<proteinExistence type="inferred from homology"/>
<keyword evidence="5" id="KW-1185">Reference proteome</keyword>
<evidence type="ECO:0000313" key="5">
    <source>
        <dbReference type="Proteomes" id="UP000581688"/>
    </source>
</evidence>
<dbReference type="AlphaFoldDB" id="A0A841Q921"/>
<dbReference type="InterPro" id="IPR055247">
    <property type="entry name" value="InsJ-like_HTH"/>
</dbReference>
<comment type="similarity">
    <text evidence="1">Belongs to the IS150/IS1296 orfA family.</text>
</comment>
<name>A0A841Q921_9BACI</name>